<dbReference type="SUPFAM" id="SSF88946">
    <property type="entry name" value="Sigma2 domain of RNA polymerase sigma factors"/>
    <property type="match status" value="1"/>
</dbReference>
<dbReference type="InterPro" id="IPR013325">
    <property type="entry name" value="RNA_pol_sigma_r2"/>
</dbReference>
<dbReference type="Gene3D" id="1.10.10.10">
    <property type="entry name" value="Winged helix-like DNA-binding domain superfamily/Winged helix DNA-binding domain"/>
    <property type="match status" value="1"/>
</dbReference>
<dbReference type="Proteomes" id="UP000784286">
    <property type="component" value="Unassembled WGS sequence"/>
</dbReference>
<dbReference type="InterPro" id="IPR013249">
    <property type="entry name" value="RNA_pol_sigma70_r4_t2"/>
</dbReference>
<organism evidence="7 8">
    <name type="scientific">Candidatus Phocaeicola excrementipullorum</name>
    <dbReference type="NCBI Taxonomy" id="2838731"/>
    <lineage>
        <taxon>Bacteria</taxon>
        <taxon>Pseudomonadati</taxon>
        <taxon>Bacteroidota</taxon>
        <taxon>Bacteroidia</taxon>
        <taxon>Bacteroidales</taxon>
        <taxon>Bacteroidaceae</taxon>
        <taxon>Phocaeicola</taxon>
    </lineage>
</organism>
<gene>
    <name evidence="7" type="ORF">H9928_07570</name>
</gene>
<evidence type="ECO:0000259" key="6">
    <source>
        <dbReference type="Pfam" id="PF08281"/>
    </source>
</evidence>
<comment type="caution">
    <text evidence="7">The sequence shown here is derived from an EMBL/GenBank/DDBJ whole genome shotgun (WGS) entry which is preliminary data.</text>
</comment>
<evidence type="ECO:0000256" key="3">
    <source>
        <dbReference type="ARBA" id="ARBA00023082"/>
    </source>
</evidence>
<dbReference type="PANTHER" id="PTHR43133:SF25">
    <property type="entry name" value="RNA POLYMERASE SIGMA FACTOR RFAY-RELATED"/>
    <property type="match status" value="1"/>
</dbReference>
<dbReference type="NCBIfam" id="TIGR02937">
    <property type="entry name" value="sigma70-ECF"/>
    <property type="match status" value="1"/>
</dbReference>
<dbReference type="GO" id="GO:0016987">
    <property type="term" value="F:sigma factor activity"/>
    <property type="evidence" value="ECO:0007669"/>
    <property type="project" value="UniProtKB-KW"/>
</dbReference>
<dbReference type="PANTHER" id="PTHR43133">
    <property type="entry name" value="RNA POLYMERASE ECF-TYPE SIGMA FACTO"/>
    <property type="match status" value="1"/>
</dbReference>
<dbReference type="AlphaFoldDB" id="A0A948X2J8"/>
<evidence type="ECO:0000256" key="4">
    <source>
        <dbReference type="ARBA" id="ARBA00023163"/>
    </source>
</evidence>
<sequence>MRSDQPAGICIPEAFITRLYRRKRNMEEFEFEQELLALHDKLFGYACKLFSEKEEAEDLLQETFLKALVNKNKYNENSNFKGWMYTIMHNTYLNICQDKQHTQRNSLSDDKIFMEVNKEEGLLICNEYDLEEIHKIISKLPEGFSSILTMRLAGFKYHEIAQEFNIPVSLVKNRIFCAKKKLKEMLKDFYDN</sequence>
<dbReference type="CDD" id="cd06171">
    <property type="entry name" value="Sigma70_r4"/>
    <property type="match status" value="1"/>
</dbReference>
<dbReference type="Gene3D" id="1.10.1740.10">
    <property type="match status" value="1"/>
</dbReference>
<evidence type="ECO:0000256" key="2">
    <source>
        <dbReference type="ARBA" id="ARBA00023015"/>
    </source>
</evidence>
<dbReference type="Pfam" id="PF04542">
    <property type="entry name" value="Sigma70_r2"/>
    <property type="match status" value="1"/>
</dbReference>
<dbReference type="GO" id="GO:0003677">
    <property type="term" value="F:DNA binding"/>
    <property type="evidence" value="ECO:0007669"/>
    <property type="project" value="InterPro"/>
</dbReference>
<feature type="domain" description="RNA polymerase sigma factor 70 region 4 type 2" evidence="6">
    <location>
        <begin position="131"/>
        <end position="182"/>
    </location>
</feature>
<name>A0A948X2J8_9BACT</name>
<dbReference type="InterPro" id="IPR013324">
    <property type="entry name" value="RNA_pol_sigma_r3/r4-like"/>
</dbReference>
<dbReference type="InterPro" id="IPR007627">
    <property type="entry name" value="RNA_pol_sigma70_r2"/>
</dbReference>
<feature type="domain" description="RNA polymerase sigma-70 region 2" evidence="5">
    <location>
        <begin position="38"/>
        <end position="100"/>
    </location>
</feature>
<evidence type="ECO:0000259" key="5">
    <source>
        <dbReference type="Pfam" id="PF04542"/>
    </source>
</evidence>
<keyword evidence="4" id="KW-0804">Transcription</keyword>
<dbReference type="InterPro" id="IPR039425">
    <property type="entry name" value="RNA_pol_sigma-70-like"/>
</dbReference>
<dbReference type="SUPFAM" id="SSF88659">
    <property type="entry name" value="Sigma3 and sigma4 domains of RNA polymerase sigma factors"/>
    <property type="match status" value="1"/>
</dbReference>
<keyword evidence="3" id="KW-0731">Sigma factor</keyword>
<dbReference type="InterPro" id="IPR014284">
    <property type="entry name" value="RNA_pol_sigma-70_dom"/>
</dbReference>
<evidence type="ECO:0000313" key="8">
    <source>
        <dbReference type="Proteomes" id="UP000784286"/>
    </source>
</evidence>
<evidence type="ECO:0000313" key="7">
    <source>
        <dbReference type="EMBL" id="MBU3856395.1"/>
    </source>
</evidence>
<keyword evidence="2" id="KW-0805">Transcription regulation</keyword>
<protein>
    <submittedName>
        <fullName evidence="7">RNA polymerase sigma factor</fullName>
    </submittedName>
</protein>
<dbReference type="GO" id="GO:0006352">
    <property type="term" value="P:DNA-templated transcription initiation"/>
    <property type="evidence" value="ECO:0007669"/>
    <property type="project" value="InterPro"/>
</dbReference>
<dbReference type="EMBL" id="JAHLFJ010000071">
    <property type="protein sequence ID" value="MBU3856395.1"/>
    <property type="molecule type" value="Genomic_DNA"/>
</dbReference>
<dbReference type="InterPro" id="IPR036388">
    <property type="entry name" value="WH-like_DNA-bd_sf"/>
</dbReference>
<evidence type="ECO:0000256" key="1">
    <source>
        <dbReference type="ARBA" id="ARBA00010641"/>
    </source>
</evidence>
<dbReference type="Pfam" id="PF08281">
    <property type="entry name" value="Sigma70_r4_2"/>
    <property type="match status" value="1"/>
</dbReference>
<proteinExistence type="inferred from homology"/>
<reference evidence="7" key="1">
    <citation type="journal article" date="2021" name="PeerJ">
        <title>Extensive microbial diversity within the chicken gut microbiome revealed by metagenomics and culture.</title>
        <authorList>
            <person name="Gilroy R."/>
            <person name="Ravi A."/>
            <person name="Getino M."/>
            <person name="Pursley I."/>
            <person name="Horton D.L."/>
            <person name="Alikhan N.F."/>
            <person name="Baker D."/>
            <person name="Gharbi K."/>
            <person name="Hall N."/>
            <person name="Watson M."/>
            <person name="Adriaenssens E.M."/>
            <person name="Foster-Nyarko E."/>
            <person name="Jarju S."/>
            <person name="Secka A."/>
            <person name="Antonio M."/>
            <person name="Oren A."/>
            <person name="Chaudhuri R.R."/>
            <person name="La Ragione R."/>
            <person name="Hildebrand F."/>
            <person name="Pallen M.J."/>
        </authorList>
    </citation>
    <scope>NUCLEOTIDE SEQUENCE</scope>
    <source>
        <strain evidence="7">8470</strain>
    </source>
</reference>
<comment type="similarity">
    <text evidence="1">Belongs to the sigma-70 factor family. ECF subfamily.</text>
</comment>
<reference evidence="7" key="2">
    <citation type="submission" date="2021-04" db="EMBL/GenBank/DDBJ databases">
        <authorList>
            <person name="Gilroy R."/>
        </authorList>
    </citation>
    <scope>NUCLEOTIDE SEQUENCE</scope>
    <source>
        <strain evidence="7">8470</strain>
    </source>
</reference>
<accession>A0A948X2J8</accession>